<accession>A0A660KUU9</accession>
<evidence type="ECO:0000259" key="1">
    <source>
        <dbReference type="Pfam" id="PF13472"/>
    </source>
</evidence>
<evidence type="ECO:0000313" key="3">
    <source>
        <dbReference type="Proteomes" id="UP000267019"/>
    </source>
</evidence>
<feature type="domain" description="SGNH hydrolase-type esterase" evidence="1">
    <location>
        <begin position="6"/>
        <end position="219"/>
    </location>
</feature>
<protein>
    <submittedName>
        <fullName evidence="2">Lysophospholipase L1-like esterase</fullName>
    </submittedName>
</protein>
<dbReference type="InterPro" id="IPR013830">
    <property type="entry name" value="SGNH_hydro"/>
</dbReference>
<dbReference type="RefSeq" id="WP_170143660.1">
    <property type="nucleotide sequence ID" value="NZ_RBIJ01000006.1"/>
</dbReference>
<dbReference type="AlphaFoldDB" id="A0A660KUU9"/>
<dbReference type="Gene3D" id="3.40.50.1110">
    <property type="entry name" value="SGNH hydrolase"/>
    <property type="match status" value="1"/>
</dbReference>
<reference evidence="2 3" key="1">
    <citation type="submission" date="2018-10" db="EMBL/GenBank/DDBJ databases">
        <title>Genomic Encyclopedia of Type Strains, Phase IV (KMG-IV): sequencing the most valuable type-strain genomes for metagenomic binning, comparative biology and taxonomic classification.</title>
        <authorList>
            <person name="Goeker M."/>
        </authorList>
    </citation>
    <scope>NUCLEOTIDE SEQUENCE [LARGE SCALE GENOMIC DNA]</scope>
    <source>
        <strain evidence="2 3">DSM 22653</strain>
    </source>
</reference>
<organism evidence="2 3">
    <name type="scientific">Brockia lithotrophica</name>
    <dbReference type="NCBI Taxonomy" id="933949"/>
    <lineage>
        <taxon>Bacteria</taxon>
        <taxon>Bacillati</taxon>
        <taxon>Bacillota</taxon>
        <taxon>Bacilli</taxon>
        <taxon>Bacillales</taxon>
        <taxon>Bacillales Family X. Incertae Sedis</taxon>
        <taxon>Brockia</taxon>
    </lineage>
</organism>
<dbReference type="SUPFAM" id="SSF52266">
    <property type="entry name" value="SGNH hydrolase"/>
    <property type="match status" value="1"/>
</dbReference>
<comment type="caution">
    <text evidence="2">The sequence shown here is derived from an EMBL/GenBank/DDBJ whole genome shotgun (WGS) entry which is preliminary data.</text>
</comment>
<evidence type="ECO:0000313" key="2">
    <source>
        <dbReference type="EMBL" id="RKQ83628.1"/>
    </source>
</evidence>
<gene>
    <name evidence="2" type="ORF">C7438_1658</name>
</gene>
<dbReference type="InterPro" id="IPR036514">
    <property type="entry name" value="SGNH_hydro_sf"/>
</dbReference>
<dbReference type="Pfam" id="PF13472">
    <property type="entry name" value="Lipase_GDSL_2"/>
    <property type="match status" value="1"/>
</dbReference>
<proteinExistence type="predicted"/>
<name>A0A660KUU9_9BACL</name>
<dbReference type="CDD" id="cd00229">
    <property type="entry name" value="SGNH_hydrolase"/>
    <property type="match status" value="1"/>
</dbReference>
<dbReference type="Proteomes" id="UP000267019">
    <property type="component" value="Unassembled WGS sequence"/>
</dbReference>
<sequence>MGRFVLIGDSLLRGIVWDDVRRRYALARTRVANALARKGHEVVADLAFMGATARDGLERLREFALRSPERLRGSWVLVHFGGNDCDFDWDAVAASPDSEHLPRRRLDAFTGDLGEIAGLARAYRAEPIFLVPPPLVAERYFAWISRGSPERADAILRWLGTVTRIHWWQERYAAAVAWVAERLEIPRVLLRGAFLLGREDFRTYVGADGIHLTESGYRLFSETVLASCAEVRGGVK</sequence>
<keyword evidence="3" id="KW-1185">Reference proteome</keyword>
<dbReference type="EMBL" id="RBIJ01000006">
    <property type="protein sequence ID" value="RKQ83628.1"/>
    <property type="molecule type" value="Genomic_DNA"/>
</dbReference>